<evidence type="ECO:0000313" key="2">
    <source>
        <dbReference type="EMBL" id="CAH0477543.1"/>
    </source>
</evidence>
<evidence type="ECO:0000313" key="4">
    <source>
        <dbReference type="Proteomes" id="UP001160483"/>
    </source>
</evidence>
<dbReference type="AlphaFoldDB" id="A0AAU9KZ55"/>
<name>A0AAU9KZ55_9STRA</name>
<dbReference type="Proteomes" id="UP001160483">
    <property type="component" value="Unassembled WGS sequence"/>
</dbReference>
<protein>
    <submittedName>
        <fullName evidence="3">Uncharacterized protein</fullName>
    </submittedName>
</protein>
<accession>A0AAU9KZ55</accession>
<dbReference type="EMBL" id="CAKKTJ010000176">
    <property type="protein sequence ID" value="CAH0477549.1"/>
    <property type="molecule type" value="Genomic_DNA"/>
</dbReference>
<organism evidence="3 4">
    <name type="scientific">Peronospora belbahrii</name>
    <dbReference type="NCBI Taxonomy" id="622444"/>
    <lineage>
        <taxon>Eukaryota</taxon>
        <taxon>Sar</taxon>
        <taxon>Stramenopiles</taxon>
        <taxon>Oomycota</taxon>
        <taxon>Peronosporomycetes</taxon>
        <taxon>Peronosporales</taxon>
        <taxon>Peronosporaceae</taxon>
        <taxon>Peronospora</taxon>
    </lineage>
</organism>
<feature type="compositionally biased region" description="Low complexity" evidence="1">
    <location>
        <begin position="48"/>
        <end position="59"/>
    </location>
</feature>
<evidence type="ECO:0000256" key="1">
    <source>
        <dbReference type="SAM" id="MobiDB-lite"/>
    </source>
</evidence>
<reference evidence="3" key="1">
    <citation type="submission" date="2021-11" db="EMBL/GenBank/DDBJ databases">
        <authorList>
            <person name="Islam A."/>
            <person name="Islam S."/>
            <person name="Flora M.S."/>
            <person name="Rahman M."/>
            <person name="Ziaur R.M."/>
            <person name="Epstein J.H."/>
            <person name="Hassan M."/>
            <person name="Klassen M."/>
            <person name="Woodard K."/>
            <person name="Webb A."/>
            <person name="Webby R.J."/>
            <person name="El Zowalaty M.E."/>
        </authorList>
    </citation>
    <scope>NUCLEOTIDE SEQUENCE</scope>
    <source>
        <strain evidence="3">Pbs3</strain>
    </source>
</reference>
<comment type="caution">
    <text evidence="3">The sequence shown here is derived from an EMBL/GenBank/DDBJ whole genome shotgun (WGS) entry which is preliminary data.</text>
</comment>
<sequence length="134" mass="14760">MSGAGPRSYSLQVASPPRNAPGITQLLELSWDELLHGMRRGRDRTTLSSRSRFQAQQSRAFKKNDAKIASRHNPGKKIAALTNPVLALAREFANVFPDKLPAVRPVDRKVGTRLILFLVRSTASLDSGRSIVAR</sequence>
<dbReference type="EMBL" id="CAKKTJ010000176">
    <property type="protein sequence ID" value="CAH0477543.1"/>
    <property type="molecule type" value="Genomic_DNA"/>
</dbReference>
<evidence type="ECO:0000313" key="3">
    <source>
        <dbReference type="EMBL" id="CAH0477549.1"/>
    </source>
</evidence>
<proteinExistence type="predicted"/>
<gene>
    <name evidence="2" type="ORF">PBS003_LOCUS4288</name>
    <name evidence="3" type="ORF">PBS003_LOCUS4293</name>
</gene>
<feature type="region of interest" description="Disordered" evidence="1">
    <location>
        <begin position="41"/>
        <end position="73"/>
    </location>
</feature>